<accession>A0A915IZB0</accession>
<name>A0A915IZB0_ROMCU</name>
<dbReference type="WBParaSite" id="nRc.2.0.1.t19174-RA">
    <property type="protein sequence ID" value="nRc.2.0.1.t19174-RA"/>
    <property type="gene ID" value="nRc.2.0.1.g19174"/>
</dbReference>
<organism evidence="1 2">
    <name type="scientific">Romanomermis culicivorax</name>
    <name type="common">Nematode worm</name>
    <dbReference type="NCBI Taxonomy" id="13658"/>
    <lineage>
        <taxon>Eukaryota</taxon>
        <taxon>Metazoa</taxon>
        <taxon>Ecdysozoa</taxon>
        <taxon>Nematoda</taxon>
        <taxon>Enoplea</taxon>
        <taxon>Dorylaimia</taxon>
        <taxon>Mermithida</taxon>
        <taxon>Mermithoidea</taxon>
        <taxon>Mermithidae</taxon>
        <taxon>Romanomermis</taxon>
    </lineage>
</organism>
<reference evidence="2" key="1">
    <citation type="submission" date="2022-11" db="UniProtKB">
        <authorList>
            <consortium name="WormBaseParasite"/>
        </authorList>
    </citation>
    <scope>IDENTIFICATION</scope>
</reference>
<dbReference type="Proteomes" id="UP000887565">
    <property type="component" value="Unplaced"/>
</dbReference>
<dbReference type="AlphaFoldDB" id="A0A915IZB0"/>
<evidence type="ECO:0000313" key="1">
    <source>
        <dbReference type="Proteomes" id="UP000887565"/>
    </source>
</evidence>
<evidence type="ECO:0000313" key="2">
    <source>
        <dbReference type="WBParaSite" id="nRc.2.0.1.t19174-RA"/>
    </source>
</evidence>
<protein>
    <submittedName>
        <fullName evidence="2">Uncharacterized protein</fullName>
    </submittedName>
</protein>
<sequence length="91" mass="10231">MVAMSTMWFAHPLPLPEDSKSSNKRCGIYLRVAFIQINTRKVFKTINMDNGTFSESKPTAKITKQFPNTPKKAIKANKQAKKMISNLAGGW</sequence>
<proteinExistence type="predicted"/>
<keyword evidence="1" id="KW-1185">Reference proteome</keyword>